<evidence type="ECO:0000259" key="2">
    <source>
        <dbReference type="Pfam" id="PF22746"/>
    </source>
</evidence>
<accession>A0A1M5VY40</accession>
<feature type="domain" description="YvlB/LiaX N-terminal" evidence="2">
    <location>
        <begin position="3"/>
        <end position="34"/>
    </location>
</feature>
<dbReference type="Pfam" id="PF22746">
    <property type="entry name" value="SHOCT-like_DUF2089-C"/>
    <property type="match status" value="1"/>
</dbReference>
<feature type="domain" description="DUF4097" evidence="1">
    <location>
        <begin position="114"/>
        <end position="242"/>
    </location>
</feature>
<organism evidence="3 4">
    <name type="scientific">Sporanaerobacter acetigenes DSM 13106</name>
    <dbReference type="NCBI Taxonomy" id="1123281"/>
    <lineage>
        <taxon>Bacteria</taxon>
        <taxon>Bacillati</taxon>
        <taxon>Bacillota</taxon>
        <taxon>Tissierellia</taxon>
        <taxon>Tissierellales</taxon>
        <taxon>Sporanaerobacteraceae</taxon>
        <taxon>Sporanaerobacter</taxon>
    </lineage>
</organism>
<sequence>MKEERMMILTMLEEGKISSEEALKLLEALDDNDEEDFIPKEDKVDDKKVDMDKMGKTIKEQGKKMEQFGNDMSNKISNLFGGIKEKSSSINFLGNYETVNTTLEKDISHIEKPNIDIKSINGNISLKPWDKESILVKVACSYKKGTMDKNDTFYDFYEEDDNIVFKPAYTNNIGIKLEVLVPNREYEKIILNTSNDKIEIKDLNVDNLICDTTNASIAVSGLNGNNIKLVTKNGKISLENINSPIIMANSTNSSVSLDKIRSEKIFVYTKNGRIYLKDIESDSIEGITSNASIEVKNPIGKNVKLVTSNGKIICDEFSAKDMEKLELTTSNASINTHFNEFDNILYFDFETSLGNINLEIPNLVYKVNQQNKLGTRKIIAHSIEYEEEEPHFKFIASTSNGSIRVN</sequence>
<proteinExistence type="predicted"/>
<reference evidence="3 4" key="1">
    <citation type="submission" date="2016-11" db="EMBL/GenBank/DDBJ databases">
        <authorList>
            <person name="Jaros S."/>
            <person name="Januszkiewicz K."/>
            <person name="Wedrychowicz H."/>
        </authorList>
    </citation>
    <scope>NUCLEOTIDE SEQUENCE [LARGE SCALE GENOMIC DNA]</scope>
    <source>
        <strain evidence="3 4">DSM 13106</strain>
    </source>
</reference>
<feature type="domain" description="DUF4097" evidence="1">
    <location>
        <begin position="248"/>
        <end position="380"/>
    </location>
</feature>
<name>A0A1M5VY40_9FIRM</name>
<keyword evidence="4" id="KW-1185">Reference proteome</keyword>
<dbReference type="STRING" id="1123281.SAMN02745180_01114"/>
<dbReference type="InterPro" id="IPR025164">
    <property type="entry name" value="Toastrack_DUF4097"/>
</dbReference>
<evidence type="ECO:0000313" key="4">
    <source>
        <dbReference type="Proteomes" id="UP000184389"/>
    </source>
</evidence>
<dbReference type="Pfam" id="PF13349">
    <property type="entry name" value="DUF4097"/>
    <property type="match status" value="2"/>
</dbReference>
<evidence type="ECO:0000259" key="1">
    <source>
        <dbReference type="Pfam" id="PF13349"/>
    </source>
</evidence>
<dbReference type="EMBL" id="FQXR01000004">
    <property type="protein sequence ID" value="SHH80229.1"/>
    <property type="molecule type" value="Genomic_DNA"/>
</dbReference>
<dbReference type="OrthoDB" id="2240743at2"/>
<protein>
    <submittedName>
        <fullName evidence="3">DUF4097 and DUF4098 domain-containing protein YvlB</fullName>
    </submittedName>
</protein>
<dbReference type="Proteomes" id="UP000184389">
    <property type="component" value="Unassembled WGS sequence"/>
</dbReference>
<evidence type="ECO:0000313" key="3">
    <source>
        <dbReference type="EMBL" id="SHH80229.1"/>
    </source>
</evidence>
<gene>
    <name evidence="3" type="ORF">SAMN02745180_01114</name>
</gene>
<dbReference type="PANTHER" id="PTHR34094">
    <property type="match status" value="1"/>
</dbReference>
<dbReference type="AlphaFoldDB" id="A0A1M5VY40"/>
<dbReference type="RefSeq" id="WP_072743786.1">
    <property type="nucleotide sequence ID" value="NZ_FQXR01000004.1"/>
</dbReference>
<dbReference type="PANTHER" id="PTHR34094:SF1">
    <property type="entry name" value="PROTEIN FAM185A"/>
    <property type="match status" value="1"/>
</dbReference>
<dbReference type="InterPro" id="IPR053959">
    <property type="entry name" value="YvlB/LiaX_N"/>
</dbReference>